<evidence type="ECO:0000313" key="4">
    <source>
        <dbReference type="Proteomes" id="UP001470230"/>
    </source>
</evidence>
<dbReference type="SUPFAM" id="SSF55781">
    <property type="entry name" value="GAF domain-like"/>
    <property type="match status" value="3"/>
</dbReference>
<evidence type="ECO:0000256" key="1">
    <source>
        <dbReference type="SAM" id="Coils"/>
    </source>
</evidence>
<evidence type="ECO:0000313" key="3">
    <source>
        <dbReference type="EMBL" id="KAK8886815.1"/>
    </source>
</evidence>
<keyword evidence="1" id="KW-0175">Coiled coil</keyword>
<feature type="region of interest" description="Disordered" evidence="2">
    <location>
        <begin position="92"/>
        <end position="113"/>
    </location>
</feature>
<accession>A0ABR2K6Q3</accession>
<feature type="coiled-coil region" evidence="1">
    <location>
        <begin position="32"/>
        <end position="59"/>
    </location>
</feature>
<dbReference type="Proteomes" id="UP001470230">
    <property type="component" value="Unassembled WGS sequence"/>
</dbReference>
<protein>
    <recommendedName>
        <fullName evidence="5">GAF domain-containing protein</fullName>
    </recommendedName>
</protein>
<proteinExistence type="predicted"/>
<dbReference type="InterPro" id="IPR029016">
    <property type="entry name" value="GAF-like_dom_sf"/>
</dbReference>
<gene>
    <name evidence="3" type="ORF">M9Y10_037848</name>
</gene>
<feature type="compositionally biased region" description="Basic and acidic residues" evidence="2">
    <location>
        <begin position="98"/>
        <end position="107"/>
    </location>
</feature>
<dbReference type="Gene3D" id="3.30.450.40">
    <property type="match status" value="2"/>
</dbReference>
<organism evidence="3 4">
    <name type="scientific">Tritrichomonas musculus</name>
    <dbReference type="NCBI Taxonomy" id="1915356"/>
    <lineage>
        <taxon>Eukaryota</taxon>
        <taxon>Metamonada</taxon>
        <taxon>Parabasalia</taxon>
        <taxon>Tritrichomonadida</taxon>
        <taxon>Tritrichomonadidae</taxon>
        <taxon>Tritrichomonas</taxon>
    </lineage>
</organism>
<dbReference type="EMBL" id="JAPFFF010000006">
    <property type="protein sequence ID" value="KAK8886815.1"/>
    <property type="molecule type" value="Genomic_DNA"/>
</dbReference>
<reference evidence="3 4" key="1">
    <citation type="submission" date="2024-04" db="EMBL/GenBank/DDBJ databases">
        <title>Tritrichomonas musculus Genome.</title>
        <authorList>
            <person name="Alves-Ferreira E."/>
            <person name="Grigg M."/>
            <person name="Lorenzi H."/>
            <person name="Galac M."/>
        </authorList>
    </citation>
    <scope>NUCLEOTIDE SEQUENCE [LARGE SCALE GENOMIC DNA]</scope>
    <source>
        <strain evidence="3 4">EAF2021</strain>
    </source>
</reference>
<name>A0ABR2K6Q3_9EUKA</name>
<evidence type="ECO:0000256" key="2">
    <source>
        <dbReference type="SAM" id="MobiDB-lite"/>
    </source>
</evidence>
<dbReference type="SUPFAM" id="SSF109604">
    <property type="entry name" value="HD-domain/PDEase-like"/>
    <property type="match status" value="1"/>
</dbReference>
<keyword evidence="4" id="KW-1185">Reference proteome</keyword>
<comment type="caution">
    <text evidence="3">The sequence shown here is derived from an EMBL/GenBank/DDBJ whole genome shotgun (WGS) entry which is preliminary data.</text>
</comment>
<sequence length="1376" mass="155336">MTSSRIKFSTASELLREDTFEAERLMELYTLADYKERQIARLRQEERELTQIINEQKEIISFYGASFDQSTESLTETLPQIVLKDTEIDVSRPNSARLPHENEERPKIAPSGSASELLDELQQALSNQPMREGHGMNISRLSHTFAQSRQNFFPVPPISNVLDNLEETTDFNQFFAQFPMSLILISGFYENNFPTESIISSIENWSPQRRQNFFIALFHDMQRSSSFMTTVFDISNVLTTFDLINIVECKLPKLFNCKRVSFLFYDSPNEELVLNKEKIKIRFPVKQGIFQRSLITQSPVQSNVDDSDVSPSDKAIIYQNKQVLIIPVLSIRSQFHVEGLLLFYDKFGGIQSSDYFKTSVIARCLAQIIPFLKKMEETKQRTNAFQKSVDTFVSLCTSSDLKTLIENIIESFTNFFNCEAVKIFKVSNKEKTYKEISSNNNRDNSDGYPFSLGIVGNCISNCRSINLSKPQFSENYDTTVDCYDENSFSSSLLIGTISKGNSICKWAIALYNKKDQLSFTPLDEESLSTICSHLLPLLENSWKEKKMKQAINQSKRQLTQAEALIDTIASLKNPTDIESMLVQMQKYFKSNTKFSNISLYSLDVFRKELVSHQIHPMEVVLLDSDNPIAECARTGKMIERENYVDNSVMIFYPIVNSTNSIIGVFLLRSGTSSLFNTTCASFNNSSDFLGTNSNLNLNIGLTNASSSNSNNSQIPPNASVNSLVVNFDSEDLSSSILAANANGNFDATNNTTSALSFLSNNSNTTNLSNGSAAINNNPNSILIHTPSNNSSIINDSNNNNNNNNKSNSILISNNNNNGIGIGGFNSQNITNNSTIGFNILNNSSLNGFNLNNNNSLLISNSVNNFGKNNPLNSMRNNLALNKGTSKSMNNKNNLVNLSTTCLDVNNNDDNDYSTTFNIKGETPNRQIVNKSSQLSCLTLNTFRSSGHIIPDENLESTENNFIDEDDNSENSETVLRMMKLWQKVSGSVLEAMQKHLFYSKRKQLIDHMNTAFFDNLFENSFRVWQEVQCLIDDFEDLEITDANIESPVITDLVFANTPELSEKTIQLIKTLQSLNAIDQSIFTSQKTENPSTKNDLTVLEEYNRGHSFLSTSAVDILSMDDGLIIENIISALNELAALQFLGINEREARDFIIELRSLHPPHKFTNWKLAVDNFQFAAFMMLNTTFGKSMSDVEMISTLLFLLSLYCDPPSLINNAKKDLIPMKRTRFTLETSGMFSTLSSFFTAYSWCKVQIFKTLPVEDQMNIWNTIDELEFSGTIDSFLGAPPALLLCCVARMSYMMRETGVTIKWFNKKIEEEMPPEILDEIDEIKRFQLDYESEAMINPMMEEAIKLDPNISSLLERYQSNCKSIIGKKTL</sequence>
<evidence type="ECO:0008006" key="5">
    <source>
        <dbReference type="Google" id="ProtNLM"/>
    </source>
</evidence>